<feature type="transmembrane region" description="Helical" evidence="3">
    <location>
        <begin position="39"/>
        <end position="57"/>
    </location>
</feature>
<reference evidence="4" key="1">
    <citation type="journal article" date="2004" name="Genome Res.">
        <title>The status, quality, and expansion of the NIH full-length cDNA project: the Mammalian Gene Collection (MGC).</title>
        <authorList>
            <consortium name="The MGC Project Team"/>
            <person name="Gerhard D.S."/>
            <person name="Wagner L."/>
            <person name="Feingold E.A."/>
            <person name="Shenmen C.M."/>
            <person name="Grouse L.H."/>
            <person name="Schuler G."/>
            <person name="Klein S.L."/>
            <person name="Old S."/>
            <person name="Rasooly R."/>
            <person name="Good P."/>
            <person name="Guyer M."/>
            <person name="Peck A.M."/>
            <person name="Derge J.G."/>
            <person name="Lipman D."/>
            <person name="Collins F.S."/>
            <person name="Jang W."/>
            <person name="Sherry S."/>
            <person name="Feolo M."/>
            <person name="Misquitta L."/>
            <person name="Lee E."/>
            <person name="Rotmistrovsky K."/>
            <person name="Greenhut S.F."/>
            <person name="Schaefer C.F."/>
            <person name="Buetow K."/>
            <person name="Bonner T.I."/>
            <person name="Haussler D."/>
            <person name="Kent J."/>
            <person name="Kiekhaus M."/>
            <person name="Furey T."/>
            <person name="Brent M."/>
            <person name="Prange C."/>
            <person name="Schreiber K."/>
            <person name="Shapiro N."/>
            <person name="Bhat N.K."/>
            <person name="Hopkins R.F."/>
            <person name="Hsie F."/>
            <person name="Driscoll T."/>
            <person name="Soares M.B."/>
            <person name="Casavant T.L."/>
            <person name="Scheetz T.E."/>
            <person name="Brown-stein M.J."/>
            <person name="Usdin T.B."/>
            <person name="Toshiyuki S."/>
            <person name="Carninci P."/>
            <person name="Piao Y."/>
            <person name="Dudekula D.B."/>
            <person name="Ko M.S."/>
            <person name="Kawakami K."/>
            <person name="Suzuki Y."/>
            <person name="Sugano S."/>
            <person name="Gruber C.E."/>
            <person name="Smith M.R."/>
            <person name="Simmons B."/>
            <person name="Moore T."/>
            <person name="Waterman R."/>
            <person name="Johnson S.L."/>
            <person name="Ruan Y."/>
            <person name="Wei C.L."/>
            <person name="Mathavan S."/>
            <person name="Gunaratne P.H."/>
            <person name="Wu J."/>
            <person name="Garcia A.M."/>
            <person name="Hulyk S.W."/>
            <person name="Fuh E."/>
            <person name="Yuan Y."/>
            <person name="Sneed A."/>
            <person name="Kowis C."/>
            <person name="Hodgson A."/>
            <person name="Muzny D.M."/>
            <person name="McPherson J."/>
            <person name="Gibbs R.A."/>
            <person name="Fahey J."/>
            <person name="Helton E."/>
            <person name="Ketteman M."/>
            <person name="Madan A."/>
            <person name="Rodrigues S."/>
            <person name="Sanchez A."/>
            <person name="Whiting M."/>
            <person name="Madari A."/>
            <person name="Young A.C."/>
            <person name="Wetherby K.D."/>
            <person name="Granite S.J."/>
            <person name="Kwong P.N."/>
            <person name="Brinkley C.P."/>
            <person name="Pearson R.L."/>
            <person name="Bouffard G.G."/>
            <person name="Blakesly R.W."/>
            <person name="Green E.D."/>
            <person name="Dickson M.C."/>
            <person name="Rodriguez A.C."/>
            <person name="Grimwood J."/>
            <person name="Schmutz J."/>
            <person name="Myers R.M."/>
            <person name="Butterfield Y.S."/>
            <person name="Griffith M."/>
            <person name="Griffith O.L."/>
            <person name="Krzywinski M.I."/>
            <person name="Liao N."/>
            <person name="Morin R."/>
            <person name="Morrin R."/>
            <person name="Palmquist D."/>
            <person name="Petrescu A.S."/>
            <person name="Skalska U."/>
            <person name="Smailus D.E."/>
            <person name="Stott J.M."/>
            <person name="Schnerch A."/>
            <person name="Schein J.E."/>
            <person name="Jones S.J."/>
            <person name="Holt R.A."/>
            <person name="Baross A."/>
            <person name="Marra M.A."/>
            <person name="Clifton S."/>
            <person name="Makowski K.A."/>
            <person name="Bosak S."/>
            <person name="Malek J."/>
        </authorList>
    </citation>
    <scope>NUCLEOTIDE SEQUENCE [LARGE SCALE MRNA]</scope>
    <source>
        <tissue evidence="4">PCR rescued clones</tissue>
    </source>
</reference>
<sequence length="176" mass="18862">MERSLKNVLVVSCGFLLLFTAYGGLQNLQSSLYSEQGLGVATLSTLYASVLLSSMFLPPILIKKCGCKWTIVGSMCCYVVFSLGNFHANWYSPSSRSFPVCVPSSLAPDPGGNPFLDLGSLLGPCPHTHGCLHGYRVSDVDAAQGDSASKGPMTHSLYPQFLRVGQRESLAWVGAH</sequence>
<dbReference type="UCSC" id="uc008amd.1">
    <property type="organism name" value="mouse"/>
</dbReference>
<protein>
    <submittedName>
        <fullName evidence="4">Unc93a protein</fullName>
    </submittedName>
</protein>
<evidence type="ECO:0000256" key="1">
    <source>
        <dbReference type="ARBA" id="ARBA00004141"/>
    </source>
</evidence>
<organism evidence="4">
    <name type="scientific">Mus musculus</name>
    <name type="common">Mouse</name>
    <dbReference type="NCBI Taxonomy" id="10090"/>
    <lineage>
        <taxon>Eukaryota</taxon>
        <taxon>Metazoa</taxon>
        <taxon>Chordata</taxon>
        <taxon>Craniata</taxon>
        <taxon>Vertebrata</taxon>
        <taxon>Euteleostomi</taxon>
        <taxon>Mammalia</taxon>
        <taxon>Eutheria</taxon>
        <taxon>Euarchontoglires</taxon>
        <taxon>Glires</taxon>
        <taxon>Rodentia</taxon>
        <taxon>Myomorpha</taxon>
        <taxon>Muroidea</taxon>
        <taxon>Muridae</taxon>
        <taxon>Murinae</taxon>
        <taxon>Mus</taxon>
        <taxon>Mus</taxon>
    </lineage>
</organism>
<comment type="similarity">
    <text evidence="2">Belongs to the unc-93 family.</text>
</comment>
<dbReference type="MGI" id="MGI:1933250">
    <property type="gene designation" value="Unc93a"/>
</dbReference>
<dbReference type="AGR" id="MGI:1933250"/>
<keyword evidence="3" id="KW-1133">Transmembrane helix</keyword>
<gene>
    <name evidence="4 5" type="primary">Unc93a</name>
    <name evidence="5" type="synonym">Gm8597</name>
</gene>
<dbReference type="SUPFAM" id="SSF103473">
    <property type="entry name" value="MFS general substrate transporter"/>
    <property type="match status" value="1"/>
</dbReference>
<dbReference type="InterPro" id="IPR051951">
    <property type="entry name" value="UNC-93_regulatory"/>
</dbReference>
<name>A1A592_MOUSE</name>
<dbReference type="AlphaFoldDB" id="A1A592"/>
<dbReference type="EMBL" id="BC128471">
    <property type="protein sequence ID" value="AAI28472.1"/>
    <property type="molecule type" value="mRNA"/>
</dbReference>
<feature type="transmembrane region" description="Helical" evidence="3">
    <location>
        <begin position="69"/>
        <end position="91"/>
    </location>
</feature>
<keyword evidence="3" id="KW-0812">Transmembrane</keyword>
<keyword evidence="3" id="KW-0472">Membrane</keyword>
<accession>A1A592</accession>
<evidence type="ECO:0000256" key="2">
    <source>
        <dbReference type="ARBA" id="ARBA00009172"/>
    </source>
</evidence>
<evidence type="ECO:0000313" key="5">
    <source>
        <dbReference type="MGI" id="MGI:1933250"/>
    </source>
</evidence>
<dbReference type="PANTHER" id="PTHR19444">
    <property type="entry name" value="UNC-93 RELATED"/>
    <property type="match status" value="1"/>
</dbReference>
<dbReference type="InterPro" id="IPR036259">
    <property type="entry name" value="MFS_trans_sf"/>
</dbReference>
<evidence type="ECO:0000313" key="4">
    <source>
        <dbReference type="EMBL" id="AAI28472.1"/>
    </source>
</evidence>
<proteinExistence type="evidence at transcript level"/>
<dbReference type="GO" id="GO:0016020">
    <property type="term" value="C:membrane"/>
    <property type="evidence" value="ECO:0007669"/>
    <property type="project" value="UniProtKB-SubCell"/>
</dbReference>
<dbReference type="PANTHER" id="PTHR19444:SF13">
    <property type="entry name" value="PROTEIN UNC-93 HOMOLOG A"/>
    <property type="match status" value="1"/>
</dbReference>
<evidence type="ECO:0000256" key="3">
    <source>
        <dbReference type="SAM" id="Phobius"/>
    </source>
</evidence>
<comment type="subcellular location">
    <subcellularLocation>
        <location evidence="1">Membrane</location>
        <topology evidence="1">Multi-pass membrane protein</topology>
    </subcellularLocation>
</comment>